<keyword evidence="1" id="KW-0472">Membrane</keyword>
<dbReference type="Proteomes" id="UP000287352">
    <property type="component" value="Unassembled WGS sequence"/>
</dbReference>
<evidence type="ECO:0000256" key="1">
    <source>
        <dbReference type="SAM" id="Phobius"/>
    </source>
</evidence>
<organism evidence="2 3">
    <name type="scientific">Tengunoibacter tsumagoiensis</name>
    <dbReference type="NCBI Taxonomy" id="2014871"/>
    <lineage>
        <taxon>Bacteria</taxon>
        <taxon>Bacillati</taxon>
        <taxon>Chloroflexota</taxon>
        <taxon>Ktedonobacteria</taxon>
        <taxon>Ktedonobacterales</taxon>
        <taxon>Dictyobacteraceae</taxon>
        <taxon>Tengunoibacter</taxon>
    </lineage>
</organism>
<feature type="transmembrane region" description="Helical" evidence="1">
    <location>
        <begin position="92"/>
        <end position="109"/>
    </location>
</feature>
<evidence type="ECO:0000313" key="2">
    <source>
        <dbReference type="EMBL" id="GCE10633.1"/>
    </source>
</evidence>
<feature type="transmembrane region" description="Helical" evidence="1">
    <location>
        <begin position="29"/>
        <end position="53"/>
    </location>
</feature>
<dbReference type="EMBL" id="BIFR01000001">
    <property type="protein sequence ID" value="GCE10633.1"/>
    <property type="molecule type" value="Genomic_DNA"/>
</dbReference>
<gene>
    <name evidence="2" type="ORF">KTT_04920</name>
</gene>
<evidence type="ECO:0000313" key="3">
    <source>
        <dbReference type="Proteomes" id="UP000287352"/>
    </source>
</evidence>
<comment type="caution">
    <text evidence="2">The sequence shown here is derived from an EMBL/GenBank/DDBJ whole genome shotgun (WGS) entry which is preliminary data.</text>
</comment>
<keyword evidence="1" id="KW-0812">Transmembrane</keyword>
<dbReference type="AlphaFoldDB" id="A0A401ZUS9"/>
<protein>
    <submittedName>
        <fullName evidence="2">Uncharacterized protein</fullName>
    </submittedName>
</protein>
<reference evidence="3" key="1">
    <citation type="submission" date="2018-12" db="EMBL/GenBank/DDBJ databases">
        <title>Tengunoibacter tsumagoiensis gen. nov., sp. nov., Dictyobacter kobayashii sp. nov., D. alpinus sp. nov., and D. joshuensis sp. nov. and description of Dictyobacteraceae fam. nov. within the order Ktedonobacterales isolated from Tengu-no-mugimeshi.</title>
        <authorList>
            <person name="Wang C.M."/>
            <person name="Zheng Y."/>
            <person name="Sakai Y."/>
            <person name="Toyoda A."/>
            <person name="Minakuchi Y."/>
            <person name="Abe K."/>
            <person name="Yokota A."/>
            <person name="Yabe S."/>
        </authorList>
    </citation>
    <scope>NUCLEOTIDE SEQUENCE [LARGE SCALE GENOMIC DNA]</scope>
    <source>
        <strain evidence="3">Uno3</strain>
    </source>
</reference>
<dbReference type="RefSeq" id="WP_126578223.1">
    <property type="nucleotide sequence ID" value="NZ_BIFR01000001.1"/>
</dbReference>
<name>A0A401ZUS9_9CHLR</name>
<keyword evidence="1" id="KW-1133">Transmembrane helix</keyword>
<sequence>MNTPYILAQAMQNNPPSHLRILKGKGSSLLEGLGGFLAGAAVGVALETIVILFEILPNDPYGLRPLLKLFVRGELELNTANPFYMFQYTHRLWILPLLIGFLYGLWSFWKTRQQKRSLLVIAPDGLVYCTNYQDNVRRSTVAVDFAELKSVKMLGKARLRAAQLLKDRDPHTTTRLELKYRNGKTNELKIDSRFGSSALIAEEILTAAQTAIA</sequence>
<proteinExistence type="predicted"/>
<accession>A0A401ZUS9</accession>
<keyword evidence="3" id="KW-1185">Reference proteome</keyword>